<dbReference type="AlphaFoldDB" id="A0A5C7F604"/>
<feature type="region of interest" description="Disordered" evidence="2">
    <location>
        <begin position="1"/>
        <end position="20"/>
    </location>
</feature>
<gene>
    <name evidence="3" type="ORF">FTX54_004400</name>
</gene>
<evidence type="ECO:0000313" key="4">
    <source>
        <dbReference type="Proteomes" id="UP000321816"/>
    </source>
</evidence>
<feature type="repeat" description="TPR" evidence="1">
    <location>
        <begin position="122"/>
        <end position="155"/>
    </location>
</feature>
<name>A0A5C7F604_9BACI</name>
<reference evidence="3 4" key="1">
    <citation type="submission" date="2024-01" db="EMBL/GenBank/DDBJ databases">
        <title>Complete Genome Sequence of Alkalicoccus halolimnae BZ-SZ-XJ29T, a Moderately Halophilic Bacterium Isolated from a Salt Lake.</title>
        <authorList>
            <person name="Zhao B."/>
        </authorList>
    </citation>
    <scope>NUCLEOTIDE SEQUENCE [LARGE SCALE GENOMIC DNA]</scope>
    <source>
        <strain evidence="3 4">BZ-SZ-XJ29</strain>
    </source>
</reference>
<dbReference type="SUPFAM" id="SSF48452">
    <property type="entry name" value="TPR-like"/>
    <property type="match status" value="1"/>
</dbReference>
<dbReference type="OrthoDB" id="2968984at2"/>
<proteinExistence type="predicted"/>
<feature type="compositionally biased region" description="Basic and acidic residues" evidence="2">
    <location>
        <begin position="7"/>
        <end position="20"/>
    </location>
</feature>
<evidence type="ECO:0000256" key="1">
    <source>
        <dbReference type="PROSITE-ProRule" id="PRU00339"/>
    </source>
</evidence>
<accession>A0A5C7F604</accession>
<dbReference type="InterPro" id="IPR019734">
    <property type="entry name" value="TPR_rpt"/>
</dbReference>
<evidence type="ECO:0000256" key="2">
    <source>
        <dbReference type="SAM" id="MobiDB-lite"/>
    </source>
</evidence>
<dbReference type="Pfam" id="PF00515">
    <property type="entry name" value="TPR_1"/>
    <property type="match status" value="1"/>
</dbReference>
<dbReference type="Proteomes" id="UP000321816">
    <property type="component" value="Chromosome"/>
</dbReference>
<dbReference type="EMBL" id="CP144914">
    <property type="protein sequence ID" value="WWD80805.1"/>
    <property type="molecule type" value="Genomic_DNA"/>
</dbReference>
<protein>
    <submittedName>
        <fullName evidence="3">Tetratricopeptide repeat protein</fullName>
    </submittedName>
</protein>
<keyword evidence="1" id="KW-0802">TPR repeat</keyword>
<organism evidence="3 4">
    <name type="scientific">Alkalicoccus halolimnae</name>
    <dbReference type="NCBI Taxonomy" id="1667239"/>
    <lineage>
        <taxon>Bacteria</taxon>
        <taxon>Bacillati</taxon>
        <taxon>Bacillota</taxon>
        <taxon>Bacilli</taxon>
        <taxon>Bacillales</taxon>
        <taxon>Bacillaceae</taxon>
        <taxon>Alkalicoccus</taxon>
    </lineage>
</organism>
<dbReference type="Gene3D" id="1.25.40.10">
    <property type="entry name" value="Tetratricopeptide repeat domain"/>
    <property type="match status" value="1"/>
</dbReference>
<evidence type="ECO:0000313" key="3">
    <source>
        <dbReference type="EMBL" id="WWD80805.1"/>
    </source>
</evidence>
<sequence>MGVFNFLKKDDSNKHQRKSTRGELFEEAMKQFETNKFADDEQAKAALFDAYIASKNDVFDRFEWYNAAVEYYYVLSSTTGDAPIEKCKELSEESIKFAPKVIEKYKKEYHGDSLLGFIPPEVPAFKYLAVIYEQEGNYAKAIKVCDKALEMDIRDGTVGGFTARKERLLQKKKKKK</sequence>
<dbReference type="PROSITE" id="PS50005">
    <property type="entry name" value="TPR"/>
    <property type="match status" value="1"/>
</dbReference>
<dbReference type="InterPro" id="IPR011990">
    <property type="entry name" value="TPR-like_helical_dom_sf"/>
</dbReference>
<keyword evidence="4" id="KW-1185">Reference proteome</keyword>
<dbReference type="KEGG" id="ahal:FTX54_004400"/>
<dbReference type="SMART" id="SM00028">
    <property type="entry name" value="TPR"/>
    <property type="match status" value="1"/>
</dbReference>
<dbReference type="RefSeq" id="WP_147803271.1">
    <property type="nucleotide sequence ID" value="NZ_CP144914.1"/>
</dbReference>